<organism evidence="1 2">
    <name type="scientific">Paenibacillus prosopidis</name>
    <dbReference type="NCBI Taxonomy" id="630520"/>
    <lineage>
        <taxon>Bacteria</taxon>
        <taxon>Bacillati</taxon>
        <taxon>Bacillota</taxon>
        <taxon>Bacilli</taxon>
        <taxon>Bacillales</taxon>
        <taxon>Paenibacillaceae</taxon>
        <taxon>Paenibacillus</taxon>
    </lineage>
</organism>
<evidence type="ECO:0000313" key="1">
    <source>
        <dbReference type="EMBL" id="RCW42141.1"/>
    </source>
</evidence>
<reference evidence="1 2" key="1">
    <citation type="submission" date="2018-07" db="EMBL/GenBank/DDBJ databases">
        <title>Genomic Encyclopedia of Type Strains, Phase III (KMG-III): the genomes of soil and plant-associated and newly described type strains.</title>
        <authorList>
            <person name="Whitman W."/>
        </authorList>
    </citation>
    <scope>NUCLEOTIDE SEQUENCE [LARGE SCALE GENOMIC DNA]</scope>
    <source>
        <strain evidence="1 2">CECT 7506</strain>
    </source>
</reference>
<proteinExistence type="predicted"/>
<keyword evidence="2" id="KW-1185">Reference proteome</keyword>
<dbReference type="EMBL" id="QPJD01000019">
    <property type="protein sequence ID" value="RCW42141.1"/>
    <property type="molecule type" value="Genomic_DNA"/>
</dbReference>
<sequence>MNCPICGRPNECGIIAFKEQGTECWCFNEEFPKGLLEQVPEESRGKSCICRQCTITYNDSVQPKV</sequence>
<comment type="caution">
    <text evidence="1">The sequence shown here is derived from an EMBL/GenBank/DDBJ whole genome shotgun (WGS) entry which is preliminary data.</text>
</comment>
<name>A0A368VKB7_9BACL</name>
<protein>
    <submittedName>
        <fullName evidence="1">Cysteine-rich CWC protein</fullName>
    </submittedName>
</protein>
<dbReference type="AlphaFoldDB" id="A0A368VKB7"/>
<dbReference type="Proteomes" id="UP000252415">
    <property type="component" value="Unassembled WGS sequence"/>
</dbReference>
<dbReference type="InterPro" id="IPR032720">
    <property type="entry name" value="Cys_rich_CWC"/>
</dbReference>
<dbReference type="Pfam" id="PF14375">
    <property type="entry name" value="Cys_rich_CWC"/>
    <property type="match status" value="1"/>
</dbReference>
<evidence type="ECO:0000313" key="2">
    <source>
        <dbReference type="Proteomes" id="UP000252415"/>
    </source>
</evidence>
<gene>
    <name evidence="1" type="ORF">DFP97_119122</name>
</gene>
<dbReference type="RefSeq" id="WP_114383407.1">
    <property type="nucleotide sequence ID" value="NZ_QPJD01000019.1"/>
</dbReference>
<dbReference type="OrthoDB" id="5625686at2"/>
<accession>A0A368VKB7</accession>